<feature type="non-terminal residue" evidence="1">
    <location>
        <position position="102"/>
    </location>
</feature>
<protein>
    <submittedName>
        <fullName evidence="1">ATP-grasp enzyme</fullName>
    </submittedName>
</protein>
<dbReference type="Gene3D" id="3.40.50.20">
    <property type="match status" value="1"/>
</dbReference>
<evidence type="ECO:0000313" key="2">
    <source>
        <dbReference type="Proteomes" id="UP001384579"/>
    </source>
</evidence>
<dbReference type="EMBL" id="JBBLXS010001487">
    <property type="protein sequence ID" value="MEK0189660.1"/>
    <property type="molecule type" value="Genomic_DNA"/>
</dbReference>
<sequence length="102" mass="11777">MTKALQLARSFHKAGHRVILIETEKYWLTGHRYSWAIDRFYTVPNPQTEEYPQALLKIVQQEGVNVYVPVCSPVASYYDAEVQSVLSPHCTVMHVDVETLQR</sequence>
<organism evidence="1 2">
    <name type="scientific">Microcoleus anatoxicus PTRS2</name>
    <dbReference type="NCBI Taxonomy" id="2705321"/>
    <lineage>
        <taxon>Bacteria</taxon>
        <taxon>Bacillati</taxon>
        <taxon>Cyanobacteriota</taxon>
        <taxon>Cyanophyceae</taxon>
        <taxon>Oscillatoriophycideae</taxon>
        <taxon>Oscillatoriales</taxon>
        <taxon>Microcoleaceae</taxon>
        <taxon>Microcoleus</taxon>
        <taxon>Microcoleus anatoxicus</taxon>
    </lineage>
</organism>
<proteinExistence type="predicted"/>
<name>A0ABU8YYU9_9CYAN</name>
<accession>A0ABU8YYU9</accession>
<evidence type="ECO:0000313" key="1">
    <source>
        <dbReference type="EMBL" id="MEK0189660.1"/>
    </source>
</evidence>
<keyword evidence="2" id="KW-1185">Reference proteome</keyword>
<dbReference type="Proteomes" id="UP001384579">
    <property type="component" value="Unassembled WGS sequence"/>
</dbReference>
<reference evidence="1 2" key="1">
    <citation type="journal article" date="2020" name="Harmful Algae">
        <title>Molecular and morphological characterization of a novel dihydroanatoxin-a producing Microcoleus species (cyanobacteria) from the Russian River, California, USA.</title>
        <authorList>
            <person name="Conklin K.Y."/>
            <person name="Stancheva R."/>
            <person name="Otten T.G."/>
            <person name="Fadness R."/>
            <person name="Boyer G.L."/>
            <person name="Read B."/>
            <person name="Zhang X."/>
            <person name="Sheath R.G."/>
        </authorList>
    </citation>
    <scope>NUCLEOTIDE SEQUENCE [LARGE SCALE GENOMIC DNA]</scope>
    <source>
        <strain evidence="1 2">PTRS2</strain>
    </source>
</reference>
<gene>
    <name evidence="1" type="ORF">WMG39_33165</name>
</gene>
<comment type="caution">
    <text evidence="1">The sequence shown here is derived from an EMBL/GenBank/DDBJ whole genome shotgun (WGS) entry which is preliminary data.</text>
</comment>